<dbReference type="AlphaFoldDB" id="A0A382QA34"/>
<evidence type="ECO:0000256" key="1">
    <source>
        <dbReference type="ARBA" id="ARBA00022723"/>
    </source>
</evidence>
<dbReference type="InterPro" id="IPR014710">
    <property type="entry name" value="RmlC-like_jellyroll"/>
</dbReference>
<proteinExistence type="predicted"/>
<sequence length="226" mass="25097">VLIVSCSGTKEKSLLPEVVSPDVYKVLLENDDVKVLEVTFEPGQSDNMHEHYPATIYILQGGKLQATLPDGTVNEIEPPTGLIVHNPERPRHQVKNIGDNTIKIILVERKTTHTLTETERKLILPEEVSPDVYQVIFESDDVKVLMVTFAPGQSDNMHEHGVITYYTIRGGKLKNTLSDGTVKEMEVSDGFVGHGNTIVKHQMQNVGEDTAQVLIVEHKKLKPASN</sequence>
<name>A0A382QA34_9ZZZZ</name>
<dbReference type="InterPro" id="IPR011051">
    <property type="entry name" value="RmlC_Cupin_sf"/>
</dbReference>
<protein>
    <recommendedName>
        <fullName evidence="3">Cupin 2 conserved barrel domain-containing protein</fullName>
    </recommendedName>
</protein>
<gene>
    <name evidence="2" type="ORF">METZ01_LOCUS334662</name>
</gene>
<keyword evidence="1" id="KW-0479">Metal-binding</keyword>
<organism evidence="2">
    <name type="scientific">marine metagenome</name>
    <dbReference type="NCBI Taxonomy" id="408172"/>
    <lineage>
        <taxon>unclassified sequences</taxon>
        <taxon>metagenomes</taxon>
        <taxon>ecological metagenomes</taxon>
    </lineage>
</organism>
<feature type="non-terminal residue" evidence="2">
    <location>
        <position position="1"/>
    </location>
</feature>
<reference evidence="2" key="1">
    <citation type="submission" date="2018-05" db="EMBL/GenBank/DDBJ databases">
        <authorList>
            <person name="Lanie J.A."/>
            <person name="Ng W.-L."/>
            <person name="Kazmierczak K.M."/>
            <person name="Andrzejewski T.M."/>
            <person name="Davidsen T.M."/>
            <person name="Wayne K.J."/>
            <person name="Tettelin H."/>
            <person name="Glass J.I."/>
            <person name="Rusch D."/>
            <person name="Podicherti R."/>
            <person name="Tsui H.-C.T."/>
            <person name="Winkler M.E."/>
        </authorList>
    </citation>
    <scope>NUCLEOTIDE SEQUENCE</scope>
</reference>
<dbReference type="Gene3D" id="2.60.120.10">
    <property type="entry name" value="Jelly Rolls"/>
    <property type="match status" value="2"/>
</dbReference>
<evidence type="ECO:0000313" key="2">
    <source>
        <dbReference type="EMBL" id="SVC81808.1"/>
    </source>
</evidence>
<dbReference type="GO" id="GO:0046872">
    <property type="term" value="F:metal ion binding"/>
    <property type="evidence" value="ECO:0007669"/>
    <property type="project" value="UniProtKB-KW"/>
</dbReference>
<dbReference type="PANTHER" id="PTHR35848:SF6">
    <property type="entry name" value="CUPIN TYPE-2 DOMAIN-CONTAINING PROTEIN"/>
    <property type="match status" value="1"/>
</dbReference>
<dbReference type="PANTHER" id="PTHR35848">
    <property type="entry name" value="OXALATE-BINDING PROTEIN"/>
    <property type="match status" value="1"/>
</dbReference>
<dbReference type="EMBL" id="UINC01112690">
    <property type="protein sequence ID" value="SVC81808.1"/>
    <property type="molecule type" value="Genomic_DNA"/>
</dbReference>
<dbReference type="SUPFAM" id="SSF51182">
    <property type="entry name" value="RmlC-like cupins"/>
    <property type="match status" value="1"/>
</dbReference>
<evidence type="ECO:0008006" key="3">
    <source>
        <dbReference type="Google" id="ProtNLM"/>
    </source>
</evidence>
<accession>A0A382QA34</accession>
<dbReference type="InterPro" id="IPR051610">
    <property type="entry name" value="GPI/OXD"/>
</dbReference>